<comment type="catalytic activity">
    <reaction evidence="3">
        <text>(R)-glycerate + NADP(+) = 3-hydroxypyruvate + NADPH + H(+)</text>
        <dbReference type="Rhea" id="RHEA:18657"/>
        <dbReference type="ChEBI" id="CHEBI:15378"/>
        <dbReference type="ChEBI" id="CHEBI:16659"/>
        <dbReference type="ChEBI" id="CHEBI:17180"/>
        <dbReference type="ChEBI" id="CHEBI:57783"/>
        <dbReference type="ChEBI" id="CHEBI:58349"/>
        <dbReference type="EC" id="1.1.1.81"/>
    </reaction>
</comment>
<evidence type="ECO:0000256" key="3">
    <source>
        <dbReference type="ARBA" id="ARBA00052239"/>
    </source>
</evidence>
<reference evidence="12" key="1">
    <citation type="journal article" date="2014" name="Int. J. Syst. Evol. Microbiol.">
        <title>Complete genome sequence of Corynebacterium casei LMG S-19264T (=DSM 44701T), isolated from a smear-ripened cheese.</title>
        <authorList>
            <consortium name="US DOE Joint Genome Institute (JGI-PGF)"/>
            <person name="Walter F."/>
            <person name="Albersmeier A."/>
            <person name="Kalinowski J."/>
            <person name="Ruckert C."/>
        </authorList>
    </citation>
    <scope>NUCLEOTIDE SEQUENCE</scope>
    <source>
        <strain evidence="12">CGMCC 1.15290</strain>
    </source>
</reference>
<evidence type="ECO:0000256" key="8">
    <source>
        <dbReference type="ARBA" id="ARBA00073362"/>
    </source>
</evidence>
<dbReference type="AlphaFoldDB" id="A0A917MQ12"/>
<feature type="domain" description="D-isomer specific 2-hydroxyacid dehydrogenase NAD-binding" evidence="11">
    <location>
        <begin position="108"/>
        <end position="286"/>
    </location>
</feature>
<dbReference type="Pfam" id="PF00389">
    <property type="entry name" value="2-Hacid_dh"/>
    <property type="match status" value="1"/>
</dbReference>
<dbReference type="GO" id="GO:0051287">
    <property type="term" value="F:NAD binding"/>
    <property type="evidence" value="ECO:0007669"/>
    <property type="project" value="InterPro"/>
</dbReference>
<comment type="caution">
    <text evidence="12">The sequence shown here is derived from an EMBL/GenBank/DDBJ whole genome shotgun (WGS) entry which is preliminary data.</text>
</comment>
<evidence type="ECO:0000259" key="11">
    <source>
        <dbReference type="Pfam" id="PF02826"/>
    </source>
</evidence>
<evidence type="ECO:0000259" key="10">
    <source>
        <dbReference type="Pfam" id="PF00389"/>
    </source>
</evidence>
<organism evidence="12 13">
    <name type="scientific">Filimonas zeae</name>
    <dbReference type="NCBI Taxonomy" id="1737353"/>
    <lineage>
        <taxon>Bacteria</taxon>
        <taxon>Pseudomonadati</taxon>
        <taxon>Bacteroidota</taxon>
        <taxon>Chitinophagia</taxon>
        <taxon>Chitinophagales</taxon>
        <taxon>Chitinophagaceae</taxon>
        <taxon>Filimonas</taxon>
    </lineage>
</organism>
<dbReference type="PROSITE" id="PS00065">
    <property type="entry name" value="D_2_HYDROXYACID_DH_1"/>
    <property type="match status" value="1"/>
</dbReference>
<dbReference type="InterPro" id="IPR006139">
    <property type="entry name" value="D-isomer_2_OHA_DH_cat_dom"/>
</dbReference>
<evidence type="ECO:0000313" key="12">
    <source>
        <dbReference type="EMBL" id="GGH57461.1"/>
    </source>
</evidence>
<dbReference type="FunFam" id="3.40.50.720:FF:000026">
    <property type="entry name" value="Glyoxylate/hydroxypyruvate reductase B"/>
    <property type="match status" value="1"/>
</dbReference>
<dbReference type="Pfam" id="PF02826">
    <property type="entry name" value="2-Hacid_dh_C"/>
    <property type="match status" value="1"/>
</dbReference>
<dbReference type="InterPro" id="IPR006140">
    <property type="entry name" value="D-isomer_DH_NAD-bd"/>
</dbReference>
<evidence type="ECO:0000256" key="4">
    <source>
        <dbReference type="ARBA" id="ARBA00052769"/>
    </source>
</evidence>
<dbReference type="InterPro" id="IPR036291">
    <property type="entry name" value="NAD(P)-bd_dom_sf"/>
</dbReference>
<evidence type="ECO:0000256" key="7">
    <source>
        <dbReference type="ARBA" id="ARBA00066674"/>
    </source>
</evidence>
<sequence length="329" mass="35726">MKVFVTNVIPQVGVNLLEEAGLELTQWTEKRKLSGEELVAHCKGYDAVLCVSNQLDAAFFEACPHLKVVALHSVGYDNVDVQAATRAGIPVGNTPGVLSDATAETAFLLMIATARKAFYLHKKILNGNWGFTEPTADLGISLEGKTLGVYGLGKIGFVMARKCAAAYNMKVIYHNRHRNVEAEDALKAVKVSFEELLEQSDVLSVHTALTQETKGMFNKQAFGRMKPSAIFINTARGGIHNEADLTEALQKGIIWGAGLDVTNPEPMDKDNPLLQMPSVCILPHIGSATVETRDAMATLAARNIIAGLRNERLPYIVNPEVYTHTPANS</sequence>
<protein>
    <recommendedName>
        <fullName evidence="8">Glyoxylate/hydroxypyruvate reductase B</fullName>
        <ecNumber evidence="6">1.1.1.79</ecNumber>
        <ecNumber evidence="7">1.1.1.81</ecNumber>
    </recommendedName>
</protein>
<dbReference type="GO" id="GO:0016618">
    <property type="term" value="F:hydroxypyruvate reductase [NAD(P)H] activity"/>
    <property type="evidence" value="ECO:0007669"/>
    <property type="project" value="UniProtKB-EC"/>
</dbReference>
<dbReference type="Proteomes" id="UP000627292">
    <property type="component" value="Unassembled WGS sequence"/>
</dbReference>
<comment type="similarity">
    <text evidence="5">Belongs to the D-isomer specific 2-hydroxyacid dehydrogenase family. GhrB subfamily.</text>
</comment>
<evidence type="ECO:0000256" key="6">
    <source>
        <dbReference type="ARBA" id="ARBA00066661"/>
    </source>
</evidence>
<dbReference type="EC" id="1.1.1.81" evidence="7"/>
<dbReference type="SUPFAM" id="SSF52283">
    <property type="entry name" value="Formate/glycerate dehydrogenase catalytic domain-like"/>
    <property type="match status" value="1"/>
</dbReference>
<dbReference type="SUPFAM" id="SSF51735">
    <property type="entry name" value="NAD(P)-binding Rossmann-fold domains"/>
    <property type="match status" value="1"/>
</dbReference>
<accession>A0A917MQ12</accession>
<proteinExistence type="inferred from homology"/>
<comment type="catalytic activity">
    <reaction evidence="4">
        <text>glycolate + NADP(+) = glyoxylate + NADPH + H(+)</text>
        <dbReference type="Rhea" id="RHEA:10992"/>
        <dbReference type="ChEBI" id="CHEBI:15378"/>
        <dbReference type="ChEBI" id="CHEBI:29805"/>
        <dbReference type="ChEBI" id="CHEBI:36655"/>
        <dbReference type="ChEBI" id="CHEBI:57783"/>
        <dbReference type="ChEBI" id="CHEBI:58349"/>
        <dbReference type="EC" id="1.1.1.79"/>
    </reaction>
</comment>
<dbReference type="Gene3D" id="3.40.50.720">
    <property type="entry name" value="NAD(P)-binding Rossmann-like Domain"/>
    <property type="match status" value="2"/>
</dbReference>
<gene>
    <name evidence="12" type="ORF">GCM10011379_02170</name>
</gene>
<keyword evidence="13" id="KW-1185">Reference proteome</keyword>
<dbReference type="PANTHER" id="PTHR10996">
    <property type="entry name" value="2-HYDROXYACID DEHYDROGENASE-RELATED"/>
    <property type="match status" value="1"/>
</dbReference>
<evidence type="ECO:0000256" key="5">
    <source>
        <dbReference type="ARBA" id="ARBA00061278"/>
    </source>
</evidence>
<keyword evidence="1 9" id="KW-0560">Oxidoreductase</keyword>
<reference evidence="12" key="2">
    <citation type="submission" date="2020-09" db="EMBL/GenBank/DDBJ databases">
        <authorList>
            <person name="Sun Q."/>
            <person name="Zhou Y."/>
        </authorList>
    </citation>
    <scope>NUCLEOTIDE SEQUENCE</scope>
    <source>
        <strain evidence="12">CGMCC 1.15290</strain>
    </source>
</reference>
<dbReference type="InterPro" id="IPR029752">
    <property type="entry name" value="D-isomer_DH_CS1"/>
</dbReference>
<dbReference type="PANTHER" id="PTHR10996:SF257">
    <property type="entry name" value="GLYOXYLATE REDUCTASE 1"/>
    <property type="match status" value="1"/>
</dbReference>
<comment type="catalytic activity">
    <reaction evidence="2">
        <text>(R)-glycerate + NAD(+) = 3-hydroxypyruvate + NADH + H(+)</text>
        <dbReference type="Rhea" id="RHEA:17905"/>
        <dbReference type="ChEBI" id="CHEBI:15378"/>
        <dbReference type="ChEBI" id="CHEBI:16659"/>
        <dbReference type="ChEBI" id="CHEBI:17180"/>
        <dbReference type="ChEBI" id="CHEBI:57540"/>
        <dbReference type="ChEBI" id="CHEBI:57945"/>
        <dbReference type="EC" id="1.1.1.81"/>
    </reaction>
</comment>
<dbReference type="EC" id="1.1.1.79" evidence="6"/>
<evidence type="ECO:0000256" key="1">
    <source>
        <dbReference type="ARBA" id="ARBA00023002"/>
    </source>
</evidence>
<feature type="domain" description="D-isomer specific 2-hydroxyacid dehydrogenase catalytic" evidence="10">
    <location>
        <begin position="3"/>
        <end position="318"/>
    </location>
</feature>
<evidence type="ECO:0000256" key="2">
    <source>
        <dbReference type="ARBA" id="ARBA00051801"/>
    </source>
</evidence>
<evidence type="ECO:0000256" key="9">
    <source>
        <dbReference type="RuleBase" id="RU003719"/>
    </source>
</evidence>
<dbReference type="RefSeq" id="WP_188949848.1">
    <property type="nucleotide sequence ID" value="NZ_BMIB01000001.1"/>
</dbReference>
<evidence type="ECO:0000313" key="13">
    <source>
        <dbReference type="Proteomes" id="UP000627292"/>
    </source>
</evidence>
<dbReference type="GO" id="GO:0005829">
    <property type="term" value="C:cytosol"/>
    <property type="evidence" value="ECO:0007669"/>
    <property type="project" value="TreeGrafter"/>
</dbReference>
<dbReference type="EMBL" id="BMIB01000001">
    <property type="protein sequence ID" value="GGH57461.1"/>
    <property type="molecule type" value="Genomic_DNA"/>
</dbReference>
<dbReference type="GO" id="GO:0030267">
    <property type="term" value="F:glyoxylate reductase (NADPH) activity"/>
    <property type="evidence" value="ECO:0007669"/>
    <property type="project" value="UniProtKB-EC"/>
</dbReference>
<name>A0A917MQ12_9BACT</name>
<dbReference type="InterPro" id="IPR050223">
    <property type="entry name" value="D-isomer_2-hydroxyacid_DH"/>
</dbReference>
<dbReference type="CDD" id="cd05301">
    <property type="entry name" value="GDH"/>
    <property type="match status" value="1"/>
</dbReference>